<dbReference type="InterPro" id="IPR004360">
    <property type="entry name" value="Glyas_Fos-R_dOase_dom"/>
</dbReference>
<feature type="domain" description="VOC" evidence="1">
    <location>
        <begin position="7"/>
        <end position="127"/>
    </location>
</feature>
<dbReference type="Proteomes" id="UP000199495">
    <property type="component" value="Unassembled WGS sequence"/>
</dbReference>
<dbReference type="GO" id="GO:0051213">
    <property type="term" value="F:dioxygenase activity"/>
    <property type="evidence" value="ECO:0007669"/>
    <property type="project" value="UniProtKB-KW"/>
</dbReference>
<keyword evidence="3" id="KW-1185">Reference proteome</keyword>
<name>A0A1G7TPY4_9HYPH</name>
<accession>A0A1G7TPY4</accession>
<proteinExistence type="predicted"/>
<dbReference type="Pfam" id="PF00903">
    <property type="entry name" value="Glyoxalase"/>
    <property type="match status" value="1"/>
</dbReference>
<keyword evidence="2" id="KW-0223">Dioxygenase</keyword>
<dbReference type="InterPro" id="IPR029068">
    <property type="entry name" value="Glyas_Bleomycin-R_OHBP_Dase"/>
</dbReference>
<protein>
    <submittedName>
        <fullName evidence="2">Catechol 2,3-dioxygenase</fullName>
    </submittedName>
</protein>
<reference evidence="2 3" key="1">
    <citation type="submission" date="2016-10" db="EMBL/GenBank/DDBJ databases">
        <authorList>
            <person name="de Groot N.N."/>
        </authorList>
    </citation>
    <scope>NUCLEOTIDE SEQUENCE [LARGE SCALE GENOMIC DNA]</scope>
    <source>
        <strain evidence="2 3">CGMCC 1.10267</strain>
    </source>
</reference>
<evidence type="ECO:0000313" key="3">
    <source>
        <dbReference type="Proteomes" id="UP000199495"/>
    </source>
</evidence>
<evidence type="ECO:0000313" key="2">
    <source>
        <dbReference type="EMBL" id="SDG37396.1"/>
    </source>
</evidence>
<sequence>MSAFKDKPSSAIVATSDVERARAFYSDTLGLELQEDGMGDVLVYKTGTTWLLVYPSDFAGTNKANAVVWDCGDDIEAIVADLRAKGVTFEHYDMDGTEFANGIHRAGNFRMAWFKDPDGNILHLNSA</sequence>
<evidence type="ECO:0000259" key="1">
    <source>
        <dbReference type="PROSITE" id="PS51819"/>
    </source>
</evidence>
<dbReference type="STRING" id="440168.SAMN04487974_102271"/>
<keyword evidence="2" id="KW-0560">Oxidoreductase</keyword>
<dbReference type="PROSITE" id="PS51819">
    <property type="entry name" value="VOC"/>
    <property type="match status" value="1"/>
</dbReference>
<organism evidence="2 3">
    <name type="scientific">Pelagibacterium luteolum</name>
    <dbReference type="NCBI Taxonomy" id="440168"/>
    <lineage>
        <taxon>Bacteria</taxon>
        <taxon>Pseudomonadati</taxon>
        <taxon>Pseudomonadota</taxon>
        <taxon>Alphaproteobacteria</taxon>
        <taxon>Hyphomicrobiales</taxon>
        <taxon>Devosiaceae</taxon>
        <taxon>Pelagibacterium</taxon>
    </lineage>
</organism>
<dbReference type="InterPro" id="IPR037523">
    <property type="entry name" value="VOC_core"/>
</dbReference>
<dbReference type="OrthoDB" id="9804907at2"/>
<dbReference type="Gene3D" id="3.10.180.10">
    <property type="entry name" value="2,3-Dihydroxybiphenyl 1,2-Dioxygenase, domain 1"/>
    <property type="match status" value="1"/>
</dbReference>
<dbReference type="RefSeq" id="WP_090593026.1">
    <property type="nucleotide sequence ID" value="NZ_FNCS01000002.1"/>
</dbReference>
<dbReference type="SUPFAM" id="SSF54593">
    <property type="entry name" value="Glyoxalase/Bleomycin resistance protein/Dihydroxybiphenyl dioxygenase"/>
    <property type="match status" value="1"/>
</dbReference>
<dbReference type="AlphaFoldDB" id="A0A1G7TPY4"/>
<gene>
    <name evidence="2" type="ORF">SAMN04487974_102271</name>
</gene>
<dbReference type="EMBL" id="FNCS01000002">
    <property type="protein sequence ID" value="SDG37396.1"/>
    <property type="molecule type" value="Genomic_DNA"/>
</dbReference>